<evidence type="ECO:0000313" key="3">
    <source>
        <dbReference type="Proteomes" id="UP000003980"/>
    </source>
</evidence>
<dbReference type="AlphaFoldDB" id="H2C3E0"/>
<protein>
    <submittedName>
        <fullName evidence="2">dTDP-4-dehydrorhamnose reductase</fullName>
    </submittedName>
</protein>
<feature type="domain" description="RmlD-like substrate binding" evidence="1">
    <location>
        <begin position="32"/>
        <end position="184"/>
    </location>
</feature>
<evidence type="ECO:0000313" key="2">
    <source>
        <dbReference type="EMBL" id="EHP70761.1"/>
    </source>
</evidence>
<dbReference type="Proteomes" id="UP000003980">
    <property type="component" value="Unassembled WGS sequence"/>
</dbReference>
<dbReference type="Pfam" id="PF04321">
    <property type="entry name" value="RmlD_sub_bind"/>
    <property type="match status" value="1"/>
</dbReference>
<organism evidence="2 3">
    <name type="scientific">Metallosphaera yellowstonensis MK1</name>
    <dbReference type="NCBI Taxonomy" id="671065"/>
    <lineage>
        <taxon>Archaea</taxon>
        <taxon>Thermoproteota</taxon>
        <taxon>Thermoprotei</taxon>
        <taxon>Sulfolobales</taxon>
        <taxon>Sulfolobaceae</taxon>
        <taxon>Metallosphaera</taxon>
    </lineage>
</organism>
<dbReference type="PANTHER" id="PTHR43242">
    <property type="entry name" value="NAD(P)-BINDING ROSSMANN-FOLD SUPERFAMILY PROTEIN"/>
    <property type="match status" value="1"/>
</dbReference>
<accession>H2C3E0</accession>
<dbReference type="RefSeq" id="WP_009071556.1">
    <property type="nucleotide sequence ID" value="NZ_JH597761.1"/>
</dbReference>
<dbReference type="eggNOG" id="arCOG01367">
    <property type="taxonomic scope" value="Archaea"/>
</dbReference>
<dbReference type="Gene3D" id="3.40.50.720">
    <property type="entry name" value="NAD(P)-binding Rossmann-like Domain"/>
    <property type="match status" value="1"/>
</dbReference>
<dbReference type="OrthoDB" id="4907at2157"/>
<dbReference type="SUPFAM" id="SSF51735">
    <property type="entry name" value="NAD(P)-binding Rossmann-fold domains"/>
    <property type="match status" value="1"/>
</dbReference>
<dbReference type="STRING" id="671065.MetMK1DRAFT_00012640"/>
<dbReference type="EMBL" id="JH597761">
    <property type="protein sequence ID" value="EHP70761.1"/>
    <property type="molecule type" value="Genomic_DNA"/>
</dbReference>
<dbReference type="InterPro" id="IPR036291">
    <property type="entry name" value="NAD(P)-bd_dom_sf"/>
</dbReference>
<evidence type="ECO:0000259" key="1">
    <source>
        <dbReference type="Pfam" id="PF04321"/>
    </source>
</evidence>
<dbReference type="PANTHER" id="PTHR43242:SF1">
    <property type="entry name" value="NAD(P)-BINDING ROSSMANN-FOLD SUPERFAMILY PROTEIN"/>
    <property type="match status" value="1"/>
</dbReference>
<dbReference type="HOGENOM" id="CLU_1192571_0_0_2"/>
<sequence length="259" mass="28796">MKVAITDEGEIGREIAKNVSTEVVVLDNPSKVYSLKPDVVIHTLEVNYYEAERNRPHAWNINTWLTVNLARAASKVGAVNVLISSFMVFNGRRGYYKETSTPEPLNYYGITKLAAEMGVSALGNFLILRTGAIYSLSYRGFLFPYIRSLLLKGIAKCNQEFYISPISVRTLAKVIAQLLHKGATGVINVGGRRIDLCTFMRNVAEATGGNVMEVAGRKMDFSIDDWLLRTFDIKVNFENELGETLHGRTNHEGEDTAPA</sequence>
<dbReference type="InterPro" id="IPR029903">
    <property type="entry name" value="RmlD-like-bd"/>
</dbReference>
<keyword evidence="3" id="KW-1185">Reference proteome</keyword>
<proteinExistence type="predicted"/>
<name>H2C3E0_9CREN</name>
<reference evidence="2 3" key="1">
    <citation type="submission" date="2012-01" db="EMBL/GenBank/DDBJ databases">
        <title>Improved High-Quality Draft sequence of Metallosphaera yellowstonensis MK1.</title>
        <authorList>
            <consortium name="US DOE Joint Genome Institute"/>
            <person name="Lucas S."/>
            <person name="Han J."/>
            <person name="Cheng J.-F."/>
            <person name="Goodwin L."/>
            <person name="Pitluck S."/>
            <person name="Peters L."/>
            <person name="Teshima H."/>
            <person name="Detter J.C."/>
            <person name="Han C."/>
            <person name="Tapia R."/>
            <person name="Land M."/>
            <person name="Hauser L."/>
            <person name="Kyrpides N."/>
            <person name="Kozubal M."/>
            <person name="Macur R.E."/>
            <person name="Jay Z."/>
            <person name="Inskeep W."/>
            <person name="Woyke T."/>
        </authorList>
    </citation>
    <scope>NUCLEOTIDE SEQUENCE [LARGE SCALE GENOMIC DNA]</scope>
    <source>
        <strain evidence="2 3">MK1</strain>
    </source>
</reference>
<gene>
    <name evidence="2" type="ORF">MetMK1DRAFT_00012640</name>
</gene>
<dbReference type="Gene3D" id="3.90.25.10">
    <property type="entry name" value="UDP-galactose 4-epimerase, domain 1"/>
    <property type="match status" value="1"/>
</dbReference>